<accession>A0ABW0SP47</accession>
<dbReference type="Proteomes" id="UP001596036">
    <property type="component" value="Unassembled WGS sequence"/>
</dbReference>
<evidence type="ECO:0000313" key="2">
    <source>
        <dbReference type="EMBL" id="MFC5570676.1"/>
    </source>
</evidence>
<dbReference type="PANTHER" id="PTHR36503">
    <property type="entry name" value="BLR2520 PROTEIN"/>
    <property type="match status" value="1"/>
</dbReference>
<dbReference type="EMBL" id="JBHSNM010000003">
    <property type="protein sequence ID" value="MFC5570676.1"/>
    <property type="molecule type" value="Genomic_DNA"/>
</dbReference>
<protein>
    <submittedName>
        <fullName evidence="2">Bleomycin resistance family protein</fullName>
    </submittedName>
</protein>
<name>A0ABW0SP47_9GAMM</name>
<sequence length="125" mass="14233">MYAKHITPILNVSDMERSFAWFKALGWDKCWDWGTPPTFGSVGSGECEIFMCLDGQGHRQDPAAGYVETGGVWMSIWVDDVDAIHRTCLQNGIEVTWPPTDEPWGVREMHVRHPDGHVFRISQSR</sequence>
<evidence type="ECO:0000259" key="1">
    <source>
        <dbReference type="PROSITE" id="PS51819"/>
    </source>
</evidence>
<comment type="caution">
    <text evidence="2">The sequence shown here is derived from an EMBL/GenBank/DDBJ whole genome shotgun (WGS) entry which is preliminary data.</text>
</comment>
<dbReference type="InterPro" id="IPR029068">
    <property type="entry name" value="Glyas_Bleomycin-R_OHBP_Dase"/>
</dbReference>
<dbReference type="CDD" id="cd16355">
    <property type="entry name" value="VOC_like"/>
    <property type="match status" value="1"/>
</dbReference>
<dbReference type="PROSITE" id="PS51819">
    <property type="entry name" value="VOC"/>
    <property type="match status" value="1"/>
</dbReference>
<keyword evidence="3" id="KW-1185">Reference proteome</keyword>
<dbReference type="Gene3D" id="3.10.180.10">
    <property type="entry name" value="2,3-Dihydroxybiphenyl 1,2-Dioxygenase, domain 1"/>
    <property type="match status" value="1"/>
</dbReference>
<dbReference type="RefSeq" id="WP_386755117.1">
    <property type="nucleotide sequence ID" value="NZ_JBHSNM010000003.1"/>
</dbReference>
<dbReference type="PANTHER" id="PTHR36503:SF3">
    <property type="entry name" value="BLR0126 PROTEIN"/>
    <property type="match status" value="1"/>
</dbReference>
<proteinExistence type="predicted"/>
<feature type="domain" description="VOC" evidence="1">
    <location>
        <begin position="2"/>
        <end position="124"/>
    </location>
</feature>
<dbReference type="InterPro" id="IPR004360">
    <property type="entry name" value="Glyas_Fos-R_dOase_dom"/>
</dbReference>
<dbReference type="SUPFAM" id="SSF54593">
    <property type="entry name" value="Glyoxalase/Bleomycin resistance protein/Dihydroxybiphenyl dioxygenase"/>
    <property type="match status" value="1"/>
</dbReference>
<dbReference type="Pfam" id="PF00903">
    <property type="entry name" value="Glyoxalase"/>
    <property type="match status" value="1"/>
</dbReference>
<dbReference type="InterPro" id="IPR037523">
    <property type="entry name" value="VOC_core"/>
</dbReference>
<evidence type="ECO:0000313" key="3">
    <source>
        <dbReference type="Proteomes" id="UP001596036"/>
    </source>
</evidence>
<gene>
    <name evidence="2" type="ORF">ACFPN1_11450</name>
</gene>
<reference evidence="3" key="1">
    <citation type="journal article" date="2019" name="Int. J. Syst. Evol. Microbiol.">
        <title>The Global Catalogue of Microorganisms (GCM) 10K type strain sequencing project: providing services to taxonomists for standard genome sequencing and annotation.</title>
        <authorList>
            <consortium name="The Broad Institute Genomics Platform"/>
            <consortium name="The Broad Institute Genome Sequencing Center for Infectious Disease"/>
            <person name="Wu L."/>
            <person name="Ma J."/>
        </authorList>
    </citation>
    <scope>NUCLEOTIDE SEQUENCE [LARGE SCALE GENOMIC DNA]</scope>
    <source>
        <strain evidence="3">KACC 11407</strain>
    </source>
</reference>
<organism evidence="2 3">
    <name type="scientific">Lysobacter yangpyeongensis</name>
    <dbReference type="NCBI Taxonomy" id="346182"/>
    <lineage>
        <taxon>Bacteria</taxon>
        <taxon>Pseudomonadati</taxon>
        <taxon>Pseudomonadota</taxon>
        <taxon>Gammaproteobacteria</taxon>
        <taxon>Lysobacterales</taxon>
        <taxon>Lysobacteraceae</taxon>
        <taxon>Lysobacter</taxon>
    </lineage>
</organism>